<proteinExistence type="predicted"/>
<keyword evidence="5" id="KW-1185">Reference proteome</keyword>
<dbReference type="Proteomes" id="UP001165060">
    <property type="component" value="Unassembled WGS sequence"/>
</dbReference>
<dbReference type="InterPro" id="IPR051213">
    <property type="entry name" value="START_lipid_transfer"/>
</dbReference>
<sequence length="1031" mass="113669">MSTSDSAHPATHAASTTITGPIGNSRRVEPATRSHVGGTLTKEGSTLIHTDPPTLLYALMNLSRTYQGQPPPARDPDSPALPPPTRELVTRSVKGARAMTSSVKLGLGGKTNFSHDFEVTAVSPLSVSFRRHPDAAPAPHDASGTLTMVGAEHNTTRLSMAAQMATAGEGSPFSINVLSVKEAHVLLDDLLLLLPALFAMFYRSAEVDEAVLAYLWYIESYENRNQKGASPIMLGLDIPNSHSMFQLVEKAIGAGQKRFYACKWTWCLEPDGDFFVAMTSVQDLPEGEEKANILDTIKKTKSSDAVILSETRAFYRLRRLAENVCQVTMVGQGTIGGWVPDQAMKFLIRKVLGFVDDMRDKYLSTMRKRFDKSPAIDAASNLRLATMIQNHDEPYTEKEEEILRSGMSHFATFDSQKGKELKMDSALTKAKIAFEKGDGHAWGWAKTTVRASPTEVLASVLDYLKRSDGGKNRVAKSEKVVNDHSRELYVRYKSSLINGRDFLNQQVWRKTSDDTFVVVAAPVESEDHPLLPDVVRGRFPLAMKLRGEREWTTVEYVIQIDFGGRVPALVTNLYMKSSLAYVTKMQESVLARRGLEEWDERDGEATAETLVVKTDAEKHHGKGETMVEARVGAMMKTHKGLKELGEKHEWFEVLLKKVVANKLRPGGDTKVKLCNMSEKEANVIGGALASCIAANLTAPAAVDEWMLRYPAMGELDREYVWFRPMMDTIAQRLLESVGWGLKMRLYTGAGLSTLDLLTDVYMIYTYATTGQQGAALSLAIMVGLCLLMQLLAVYLNTRRGPKLTMVKEMLIVLSGTAPGIHAMRVAVGKEQDEHAAIDIEMALNLTRCSELACESIPGSIVQTGKFMQSIKSENGWSKAALGSILVSALTTGFTSAVISFDFDVAPQRRRDEPTFYGYIPDSAGRRTAIFFCMIMNGALLLLVRSVSSALLAIAGWRWIVGYLASDMGLYFVYKLLRRDFLHWVPLEGALSVAESVVERFLVKVIVDYTGVIQFRGSGEMGGVGWTGAIVR</sequence>
<feature type="transmembrane region" description="Helical" evidence="2">
    <location>
        <begin position="879"/>
        <end position="902"/>
    </location>
</feature>
<dbReference type="Pfam" id="PF01852">
    <property type="entry name" value="START"/>
    <property type="match status" value="1"/>
</dbReference>
<dbReference type="Gene3D" id="3.30.530.20">
    <property type="match status" value="2"/>
</dbReference>
<feature type="transmembrane region" description="Helical" evidence="2">
    <location>
        <begin position="774"/>
        <end position="797"/>
    </location>
</feature>
<dbReference type="InterPro" id="IPR023393">
    <property type="entry name" value="START-like_dom_sf"/>
</dbReference>
<keyword evidence="2" id="KW-0472">Membrane</keyword>
<dbReference type="EMBL" id="BRYB01002617">
    <property type="protein sequence ID" value="GMI22731.1"/>
    <property type="molecule type" value="Genomic_DNA"/>
</dbReference>
<feature type="region of interest" description="Disordered" evidence="1">
    <location>
        <begin position="1"/>
        <end position="49"/>
    </location>
</feature>
<evidence type="ECO:0000256" key="2">
    <source>
        <dbReference type="SAM" id="Phobius"/>
    </source>
</evidence>
<reference evidence="4 5" key="1">
    <citation type="journal article" date="2023" name="Commun. Biol.">
        <title>Genome analysis of Parmales, the sister group of diatoms, reveals the evolutionary specialization of diatoms from phago-mixotrophs to photoautotrophs.</title>
        <authorList>
            <person name="Ban H."/>
            <person name="Sato S."/>
            <person name="Yoshikawa S."/>
            <person name="Yamada K."/>
            <person name="Nakamura Y."/>
            <person name="Ichinomiya M."/>
            <person name="Sato N."/>
            <person name="Blanc-Mathieu R."/>
            <person name="Endo H."/>
            <person name="Kuwata A."/>
            <person name="Ogata H."/>
        </authorList>
    </citation>
    <scope>NUCLEOTIDE SEQUENCE [LARGE SCALE GENOMIC DNA]</scope>
</reference>
<protein>
    <recommendedName>
        <fullName evidence="3">START domain-containing protein</fullName>
    </recommendedName>
</protein>
<feature type="domain" description="START" evidence="3">
    <location>
        <begin position="495"/>
        <end position="587"/>
    </location>
</feature>
<evidence type="ECO:0000259" key="3">
    <source>
        <dbReference type="Pfam" id="PF01852"/>
    </source>
</evidence>
<gene>
    <name evidence="4" type="ORF">TeGR_g2047</name>
</gene>
<accession>A0ABQ6MAT6</accession>
<feature type="region of interest" description="Disordered" evidence="1">
    <location>
        <begin position="65"/>
        <end position="86"/>
    </location>
</feature>
<feature type="compositionally biased region" description="Pro residues" evidence="1">
    <location>
        <begin position="69"/>
        <end position="85"/>
    </location>
</feature>
<feature type="compositionally biased region" description="Low complexity" evidence="1">
    <location>
        <begin position="1"/>
        <end position="17"/>
    </location>
</feature>
<dbReference type="PANTHER" id="PTHR19308:SF14">
    <property type="entry name" value="START DOMAIN-CONTAINING PROTEIN"/>
    <property type="match status" value="1"/>
</dbReference>
<keyword evidence="2" id="KW-1133">Transmembrane helix</keyword>
<name>A0ABQ6MAT6_9STRA</name>
<comment type="caution">
    <text evidence="4">The sequence shown here is derived from an EMBL/GenBank/DDBJ whole genome shotgun (WGS) entry which is preliminary data.</text>
</comment>
<dbReference type="InterPro" id="IPR002913">
    <property type="entry name" value="START_lipid-bd_dom"/>
</dbReference>
<organism evidence="4 5">
    <name type="scientific">Tetraparma gracilis</name>
    <dbReference type="NCBI Taxonomy" id="2962635"/>
    <lineage>
        <taxon>Eukaryota</taxon>
        <taxon>Sar</taxon>
        <taxon>Stramenopiles</taxon>
        <taxon>Ochrophyta</taxon>
        <taxon>Bolidophyceae</taxon>
        <taxon>Parmales</taxon>
        <taxon>Triparmaceae</taxon>
        <taxon>Tetraparma</taxon>
    </lineage>
</organism>
<feature type="transmembrane region" description="Helical" evidence="2">
    <location>
        <begin position="923"/>
        <end position="943"/>
    </location>
</feature>
<evidence type="ECO:0000256" key="1">
    <source>
        <dbReference type="SAM" id="MobiDB-lite"/>
    </source>
</evidence>
<dbReference type="PANTHER" id="PTHR19308">
    <property type="entry name" value="PHOSPHATIDYLCHOLINE TRANSFER PROTEIN"/>
    <property type="match status" value="1"/>
</dbReference>
<dbReference type="SUPFAM" id="SSF55961">
    <property type="entry name" value="Bet v1-like"/>
    <property type="match status" value="1"/>
</dbReference>
<feature type="transmembrane region" description="Helical" evidence="2">
    <location>
        <begin position="949"/>
        <end position="973"/>
    </location>
</feature>
<evidence type="ECO:0000313" key="5">
    <source>
        <dbReference type="Proteomes" id="UP001165060"/>
    </source>
</evidence>
<keyword evidence="2" id="KW-0812">Transmembrane</keyword>
<evidence type="ECO:0000313" key="4">
    <source>
        <dbReference type="EMBL" id="GMI22731.1"/>
    </source>
</evidence>